<feature type="compositionally biased region" description="Basic and acidic residues" evidence="5">
    <location>
        <begin position="452"/>
        <end position="468"/>
    </location>
</feature>
<comment type="function">
    <text evidence="4">May be involved in cooperative interactions with calmodulins or calmodulin-like proteins. Recruits calmodulin proteins to microtubules, thus being a potential scaffold in cellular signaling and trafficking. May associate with nucleic acids and regulate gene expression at the transcriptional or post-transcriptional level.</text>
</comment>
<feature type="compositionally biased region" description="Low complexity" evidence="5">
    <location>
        <begin position="387"/>
        <end position="398"/>
    </location>
</feature>
<dbReference type="PANTHER" id="PTHR32295">
    <property type="entry name" value="IQ-DOMAIN 5-RELATED"/>
    <property type="match status" value="1"/>
</dbReference>
<comment type="subunit">
    <text evidence="3">Binds to multiple calmodulin (CaM) in the presence of Ca(2+) and CaM-like proteins.</text>
</comment>
<reference evidence="8" key="1">
    <citation type="submission" date="2025-08" db="UniProtKB">
        <authorList>
            <consortium name="RefSeq"/>
        </authorList>
    </citation>
    <scope>IDENTIFICATION</scope>
    <source>
        <tissue evidence="8">Seedling</tissue>
    </source>
</reference>
<feature type="region of interest" description="Disordered" evidence="5">
    <location>
        <begin position="1"/>
        <end position="54"/>
    </location>
</feature>
<evidence type="ECO:0000256" key="2">
    <source>
        <dbReference type="ARBA" id="ARBA00024341"/>
    </source>
</evidence>
<dbReference type="SMART" id="SM00015">
    <property type="entry name" value="IQ"/>
    <property type="match status" value="2"/>
</dbReference>
<feature type="domain" description="DUF4005" evidence="6">
    <location>
        <begin position="403"/>
        <end position="490"/>
    </location>
</feature>
<evidence type="ECO:0000313" key="8">
    <source>
        <dbReference type="RefSeq" id="XP_048319646.2"/>
    </source>
</evidence>
<dbReference type="GeneID" id="107430046"/>
<proteinExistence type="inferred from homology"/>
<evidence type="ECO:0000259" key="6">
    <source>
        <dbReference type="Pfam" id="PF13178"/>
    </source>
</evidence>
<dbReference type="Pfam" id="PF13178">
    <property type="entry name" value="DUF4005"/>
    <property type="match status" value="1"/>
</dbReference>
<dbReference type="Pfam" id="PF00612">
    <property type="entry name" value="IQ"/>
    <property type="match status" value="1"/>
</dbReference>
<dbReference type="Proteomes" id="UP001652623">
    <property type="component" value="Chromosome 6"/>
</dbReference>
<keyword evidence="1" id="KW-0112">Calmodulin-binding</keyword>
<protein>
    <submittedName>
        <fullName evidence="8">Protein IQ-DOMAIN 18</fullName>
    </submittedName>
</protein>
<name>A0ABM3I338_ZIZJJ</name>
<dbReference type="SUPFAM" id="SSF52540">
    <property type="entry name" value="P-loop containing nucleoside triphosphate hydrolases"/>
    <property type="match status" value="1"/>
</dbReference>
<feature type="region of interest" description="Disordered" evidence="5">
    <location>
        <begin position="381"/>
        <end position="405"/>
    </location>
</feature>
<evidence type="ECO:0000313" key="7">
    <source>
        <dbReference type="Proteomes" id="UP001652623"/>
    </source>
</evidence>
<feature type="region of interest" description="Disordered" evidence="5">
    <location>
        <begin position="452"/>
        <end position="495"/>
    </location>
</feature>
<organism evidence="7 8">
    <name type="scientific">Ziziphus jujuba</name>
    <name type="common">Chinese jujube</name>
    <name type="synonym">Ziziphus sativa</name>
    <dbReference type="NCBI Taxonomy" id="326968"/>
    <lineage>
        <taxon>Eukaryota</taxon>
        <taxon>Viridiplantae</taxon>
        <taxon>Streptophyta</taxon>
        <taxon>Embryophyta</taxon>
        <taxon>Tracheophyta</taxon>
        <taxon>Spermatophyta</taxon>
        <taxon>Magnoliopsida</taxon>
        <taxon>eudicotyledons</taxon>
        <taxon>Gunneridae</taxon>
        <taxon>Pentapetalae</taxon>
        <taxon>rosids</taxon>
        <taxon>fabids</taxon>
        <taxon>Rosales</taxon>
        <taxon>Rhamnaceae</taxon>
        <taxon>Paliureae</taxon>
        <taxon>Ziziphus</taxon>
    </lineage>
</organism>
<dbReference type="RefSeq" id="XP_048319646.2">
    <property type="nucleotide sequence ID" value="XM_048463689.2"/>
</dbReference>
<accession>A0ABM3I338</accession>
<dbReference type="InterPro" id="IPR027417">
    <property type="entry name" value="P-loop_NTPase"/>
</dbReference>
<feature type="compositionally biased region" description="Low complexity" evidence="5">
    <location>
        <begin position="486"/>
        <end position="495"/>
    </location>
</feature>
<dbReference type="InterPro" id="IPR000048">
    <property type="entry name" value="IQ_motif_EF-hand-BS"/>
</dbReference>
<gene>
    <name evidence="8" type="primary">LOC107430046</name>
</gene>
<dbReference type="CDD" id="cd23767">
    <property type="entry name" value="IQCD"/>
    <property type="match status" value="1"/>
</dbReference>
<keyword evidence="7" id="KW-1185">Reference proteome</keyword>
<evidence type="ECO:0000256" key="4">
    <source>
        <dbReference type="ARBA" id="ARBA00045534"/>
    </source>
</evidence>
<dbReference type="InterPro" id="IPR025064">
    <property type="entry name" value="DUF4005"/>
</dbReference>
<sequence length="532" mass="59898">MGKKSGTSWLAIVKRAFRSPPTSKDNEKSSSTWRSVDDKQQHINIQDEQEEKKKEKRTWINFRKNKHVIHFEQYCEGAKTSANATHVKPVLTAEQRHTIAMAAATAAAAEAAVATAQAAVEIVRLTRTRPSNFHKQQHYVSAATIIQAAFRGYLARRALRALKGLVKLQALVRGRNVRKQAKVALRCIQALVRVQDQVVGSQRARLSHSLEEGFSSSSRKSMFAETNLWDSTYLQDIRHRSSVSGGRESSRCRSSEDEWDESRKEAAALKREKALAYAISRQIWRPGRNPSAAGGDHEERTKWLDRWMATKQWDTSCKHRHRASTDHHHHYHHKIRDSIVKTVEIDTYYNSCSTTPNVRKSHFHQNQQITPYPPLHRPQCNNINVESPSPSKSKPLPKVRSASPRCVKEETCHSAAHTPASLISSSTRWLSNAGAVPNYMAATESAKARARSECALRQRPSTPDRERGATSVKKRLSYPVPDPHHNNSSSFSESLRSPSFMSLQCNGYYGMDNLSSVGRDTSPCSTTGLRCF</sequence>
<evidence type="ECO:0000256" key="3">
    <source>
        <dbReference type="ARBA" id="ARBA00024378"/>
    </source>
</evidence>
<evidence type="ECO:0000256" key="5">
    <source>
        <dbReference type="SAM" id="MobiDB-lite"/>
    </source>
</evidence>
<evidence type="ECO:0000256" key="1">
    <source>
        <dbReference type="ARBA" id="ARBA00022860"/>
    </source>
</evidence>
<dbReference type="PANTHER" id="PTHR32295:SF244">
    <property type="entry name" value="PROTEIN IQ-DOMAIN 14-LIKE"/>
    <property type="match status" value="1"/>
</dbReference>
<dbReference type="Gene3D" id="1.20.5.190">
    <property type="match status" value="1"/>
</dbReference>
<comment type="similarity">
    <text evidence="2">Belongs to the IQD family.</text>
</comment>